<keyword evidence="2" id="KW-0732">Signal</keyword>
<feature type="domain" description="PepSY" evidence="3">
    <location>
        <begin position="46"/>
        <end position="99"/>
    </location>
</feature>
<dbReference type="Pfam" id="PF03413">
    <property type="entry name" value="PepSY"/>
    <property type="match status" value="2"/>
</dbReference>
<evidence type="ECO:0000313" key="4">
    <source>
        <dbReference type="EMBL" id="MBP2037388.1"/>
    </source>
</evidence>
<proteinExistence type="predicted"/>
<evidence type="ECO:0000259" key="3">
    <source>
        <dbReference type="Pfam" id="PF03413"/>
    </source>
</evidence>
<dbReference type="EMBL" id="JAGGLQ010000005">
    <property type="protein sequence ID" value="MBP2037388.1"/>
    <property type="molecule type" value="Genomic_DNA"/>
</dbReference>
<feature type="compositionally biased region" description="Polar residues" evidence="1">
    <location>
        <begin position="170"/>
        <end position="179"/>
    </location>
</feature>
<accession>A0ABS4L5N1</accession>
<evidence type="ECO:0000256" key="1">
    <source>
        <dbReference type="SAM" id="MobiDB-lite"/>
    </source>
</evidence>
<gene>
    <name evidence="4" type="ORF">J2Z77_003189</name>
</gene>
<protein>
    <submittedName>
        <fullName evidence="4">Membrane protein YkoI</fullName>
    </submittedName>
</protein>
<reference evidence="4 5" key="1">
    <citation type="submission" date="2021-03" db="EMBL/GenBank/DDBJ databases">
        <title>Genomic Encyclopedia of Type Strains, Phase IV (KMG-IV): sequencing the most valuable type-strain genomes for metagenomic binning, comparative biology and taxonomic classification.</title>
        <authorList>
            <person name="Goeker M."/>
        </authorList>
    </citation>
    <scope>NUCLEOTIDE SEQUENCE [LARGE SCALE GENOMIC DNA]</scope>
    <source>
        <strain evidence="4 5">DSM 40526</strain>
    </source>
</reference>
<evidence type="ECO:0000313" key="5">
    <source>
        <dbReference type="Proteomes" id="UP001519310"/>
    </source>
</evidence>
<feature type="region of interest" description="Disordered" evidence="1">
    <location>
        <begin position="157"/>
        <end position="192"/>
    </location>
</feature>
<feature type="compositionally biased region" description="Acidic residues" evidence="1">
    <location>
        <begin position="182"/>
        <end position="192"/>
    </location>
</feature>
<dbReference type="Gene3D" id="3.10.450.40">
    <property type="match status" value="2"/>
</dbReference>
<sequence length="192" mass="19624">MKRNVFVSAAASVALLVAGPVATSAAASADTAGTAPAAAAAARADVTAEQAIAAALKDYPGVVESLDRDGNVWHVDVITKDGKAHAELEVDAATSKVTRENVDTDQNPSEHKDLLAAKVTAEQAAKAAVAAHPGTAWTVEWDSDDDNGKAASWHVEVRGSDGKTWDGSVDATTGKVTAQSDSDSDSDSDQNN</sequence>
<name>A0ABS4L5N1_STRAV</name>
<evidence type="ECO:0000256" key="2">
    <source>
        <dbReference type="SAM" id="SignalP"/>
    </source>
</evidence>
<dbReference type="Proteomes" id="UP001519310">
    <property type="component" value="Unassembled WGS sequence"/>
</dbReference>
<organism evidence="4 5">
    <name type="scientific">Streptomyces avidinii</name>
    <dbReference type="NCBI Taxonomy" id="1895"/>
    <lineage>
        <taxon>Bacteria</taxon>
        <taxon>Bacillati</taxon>
        <taxon>Actinomycetota</taxon>
        <taxon>Actinomycetes</taxon>
        <taxon>Kitasatosporales</taxon>
        <taxon>Streptomycetaceae</taxon>
        <taxon>Streptomyces</taxon>
    </lineage>
</organism>
<dbReference type="InterPro" id="IPR025711">
    <property type="entry name" value="PepSY"/>
</dbReference>
<dbReference type="RefSeq" id="WP_189972927.1">
    <property type="nucleotide sequence ID" value="NZ_BMVL01000014.1"/>
</dbReference>
<keyword evidence="5" id="KW-1185">Reference proteome</keyword>
<feature type="chain" id="PRO_5047212098" evidence="2">
    <location>
        <begin position="30"/>
        <end position="192"/>
    </location>
</feature>
<comment type="caution">
    <text evidence="4">The sequence shown here is derived from an EMBL/GenBank/DDBJ whole genome shotgun (WGS) entry which is preliminary data.</text>
</comment>
<feature type="domain" description="PepSY" evidence="3">
    <location>
        <begin position="118"/>
        <end position="178"/>
    </location>
</feature>
<feature type="signal peptide" evidence="2">
    <location>
        <begin position="1"/>
        <end position="29"/>
    </location>
</feature>